<dbReference type="STRING" id="5874.Q4UJ40"/>
<dbReference type="EMBL" id="CR940347">
    <property type="protein sequence ID" value="CAI72899.1"/>
    <property type="molecule type" value="Genomic_DNA"/>
</dbReference>
<dbReference type="Pfam" id="PF04696">
    <property type="entry name" value="Pinin_SDK_memA"/>
    <property type="match status" value="1"/>
</dbReference>
<sequence length="292" mass="34514">MELKDEINILQDNIRIILQEKKQINLTLKKLSNQLINFNNGDSNVLLSNKVLNNNSFDSKRKLKDEENYKEYEPEKRPRIEDDNETIHRHKRLMKVGLFGYLLKAKDALVKEKDNQLVCYPVTVLGHTANHQPRKGLLINSLVIQLYTLSSYITISTLHSCKISSLSRSIKSVYFLPFQGLFSYIPYRDTKLEEKQKEQSTLLQKDIQEQYDINKNKLEILNKELLEKQTQLMRMKLKEHYESMGNFIATSTQPTIFWIPFKFNHHLNTLRNTTKNFINKKIELILNTNYYD</sequence>
<feature type="domain" description="Pinin/SDK/MemA protein" evidence="2">
    <location>
        <begin position="190"/>
        <end position="272"/>
    </location>
</feature>
<dbReference type="eggNOG" id="ENOG502SGCZ">
    <property type="taxonomic scope" value="Eukaryota"/>
</dbReference>
<dbReference type="InterPro" id="IPR006786">
    <property type="entry name" value="Pinin_SDK_MemA"/>
</dbReference>
<keyword evidence="4" id="KW-1185">Reference proteome</keyword>
<organism evidence="3 4">
    <name type="scientific">Theileria annulata</name>
    <dbReference type="NCBI Taxonomy" id="5874"/>
    <lineage>
        <taxon>Eukaryota</taxon>
        <taxon>Sar</taxon>
        <taxon>Alveolata</taxon>
        <taxon>Apicomplexa</taxon>
        <taxon>Aconoidasida</taxon>
        <taxon>Piroplasmida</taxon>
        <taxon>Theileriidae</taxon>
        <taxon>Theileria</taxon>
    </lineage>
</organism>
<dbReference type="GeneID" id="3864085"/>
<dbReference type="RefSeq" id="XP_953577.1">
    <property type="nucleotide sequence ID" value="XM_948484.1"/>
</dbReference>
<dbReference type="OMA" id="TQPTIFW"/>
<protein>
    <recommendedName>
        <fullName evidence="2">Pinin/SDK/MemA protein domain-containing protein</fullName>
    </recommendedName>
</protein>
<proteinExistence type="predicted"/>
<name>Q4UJ40_THEAN</name>
<gene>
    <name evidence="3" type="ORF">TA09650</name>
</gene>
<dbReference type="Proteomes" id="UP000001950">
    <property type="component" value="Chromosome 1"/>
</dbReference>
<dbReference type="VEuPathDB" id="PiroplasmaDB:TA09650"/>
<dbReference type="KEGG" id="tan:TA09650"/>
<dbReference type="OrthoDB" id="330772at2759"/>
<evidence type="ECO:0000313" key="3">
    <source>
        <dbReference type="EMBL" id="CAI72899.1"/>
    </source>
</evidence>
<dbReference type="InParanoid" id="Q4UJ40"/>
<keyword evidence="1" id="KW-0175">Coiled coil</keyword>
<evidence type="ECO:0000256" key="1">
    <source>
        <dbReference type="SAM" id="Coils"/>
    </source>
</evidence>
<evidence type="ECO:0000313" key="4">
    <source>
        <dbReference type="Proteomes" id="UP000001950"/>
    </source>
</evidence>
<reference evidence="3 4" key="1">
    <citation type="journal article" date="2005" name="Science">
        <title>Genome of the host-cell transforming parasite Theileria annulata compared with T. parva.</title>
        <authorList>
            <person name="Pain A."/>
            <person name="Renauld H."/>
            <person name="Berriman M."/>
            <person name="Murphy L."/>
            <person name="Yeats C.A."/>
            <person name="Weir W."/>
            <person name="Kerhornou A."/>
            <person name="Aslett M."/>
            <person name="Bishop R."/>
            <person name="Bouchier C."/>
            <person name="Cochet M."/>
            <person name="Coulson R.M.R."/>
            <person name="Cronin A."/>
            <person name="de Villiers E.P."/>
            <person name="Fraser A."/>
            <person name="Fosker N."/>
            <person name="Gardner M."/>
            <person name="Goble A."/>
            <person name="Griffiths-Jones S."/>
            <person name="Harris D.E."/>
            <person name="Katzer F."/>
            <person name="Larke N."/>
            <person name="Lord A."/>
            <person name="Maser P."/>
            <person name="McKellar S."/>
            <person name="Mooney P."/>
            <person name="Morton F."/>
            <person name="Nene V."/>
            <person name="O'Neil S."/>
            <person name="Price C."/>
            <person name="Quail M.A."/>
            <person name="Rabbinowitsch E."/>
            <person name="Rawlings N.D."/>
            <person name="Rutter S."/>
            <person name="Saunders D."/>
            <person name="Seeger K."/>
            <person name="Shah T."/>
            <person name="Squares R."/>
            <person name="Squares S."/>
            <person name="Tivey A."/>
            <person name="Walker A.R."/>
            <person name="Woodward J."/>
            <person name="Dobbelaere D.A.E."/>
            <person name="Langsley G."/>
            <person name="Rajandream M.A."/>
            <person name="McKeever D."/>
            <person name="Shiels B."/>
            <person name="Tait A."/>
            <person name="Barrell B.G."/>
            <person name="Hall N."/>
        </authorList>
    </citation>
    <scope>NUCLEOTIDE SEQUENCE [LARGE SCALE GENOMIC DNA]</scope>
    <source>
        <strain evidence="4">Ankara</strain>
    </source>
</reference>
<evidence type="ECO:0000259" key="2">
    <source>
        <dbReference type="Pfam" id="PF04696"/>
    </source>
</evidence>
<feature type="coiled-coil region" evidence="1">
    <location>
        <begin position="204"/>
        <end position="238"/>
    </location>
</feature>
<accession>Q4UJ40</accession>
<dbReference type="AlphaFoldDB" id="Q4UJ40"/>